<sequence>MDARPFRPRGGENMQQVLHQRHKSMGNVSSAPTATGTGFKGPAKRAAFGDVTNVSKGLGGRGQETKGAKKAVVVSTNHTSASFLNKENAVKASKDSLSRPAQRPAALASNKSKATATESRAEPLQKKPTNPTTKESAYKLDIDIPQQSNTKTNAVTQKKSSSSQTAPEVHSLQPRHHKSQPQLRQQQPTLRRTQSKVEKADGASNRGSLTTIDIEPLVMPALIEDFLNGHDSYLDPLSLPLEEVPRVEVNHDDKYVEALPKLPNISEEPTIDVETYKEGLTLALSEAEEYWDEEDDEEYDDQDQAYTTVHSTRSRDMTLANATTILAPRVSSRVQRELEEARIAVEQTITPEEIDDEMWDVSMVAEYGEEIFEYLRELEIKMLPNPHYMEMQTEIQWSMRTVLMDWLVQVHHRFNLLPETLFLTVNYIDRFLSCKIVSIGKLQLVGATAILVASKYEEINCPSLEEIVYMVDGGYTTEDILKAERFMLSMLGFELGWPGPMSFLRRVSKADDYDLDTRTLAKYFLELTIMDERFVASPPSFLSAGAHCLSRLILNKGEWTKRHVHYSGYTWSQLKSLVTMMIECCESPLKHHGAVFEKYREKRFKEASIQVQHALDAGFTLPQHSTPVRRQHPARLPSASELQYGNLLVPIEG</sequence>
<feature type="domain" description="Cyclin-like" evidence="6">
    <location>
        <begin position="502"/>
        <end position="583"/>
    </location>
</feature>
<feature type="region of interest" description="Disordered" evidence="5">
    <location>
        <begin position="1"/>
        <end position="207"/>
    </location>
</feature>
<dbReference type="SMART" id="SM00385">
    <property type="entry name" value="CYCLIN"/>
    <property type="match status" value="2"/>
</dbReference>
<dbReference type="AlphaFoldDB" id="A0A395NC20"/>
<gene>
    <name evidence="8" type="ORF">TARUN_8579</name>
</gene>
<proteinExistence type="inferred from homology"/>
<dbReference type="InterPro" id="IPR036915">
    <property type="entry name" value="Cyclin-like_sf"/>
</dbReference>
<dbReference type="FunFam" id="1.10.472.10:FF:000001">
    <property type="entry name" value="G2/mitotic-specific cyclin"/>
    <property type="match status" value="1"/>
</dbReference>
<dbReference type="InterPro" id="IPR048258">
    <property type="entry name" value="Cyclins_cyclin-box"/>
</dbReference>
<comment type="similarity">
    <text evidence="4">Belongs to the cyclin family.</text>
</comment>
<keyword evidence="2 4" id="KW-0195">Cyclin</keyword>
<dbReference type="EMBL" id="PXOA01000622">
    <property type="protein sequence ID" value="RFU73656.1"/>
    <property type="molecule type" value="Genomic_DNA"/>
</dbReference>
<feature type="domain" description="Cyclin-like" evidence="6">
    <location>
        <begin position="405"/>
        <end position="489"/>
    </location>
</feature>
<dbReference type="InterPro" id="IPR004367">
    <property type="entry name" value="Cyclin_C-dom"/>
</dbReference>
<protein>
    <submittedName>
        <fullName evidence="8">G2 mitotic-specific cyclin-4</fullName>
    </submittedName>
</protein>
<dbReference type="InterPro" id="IPR039361">
    <property type="entry name" value="Cyclin"/>
</dbReference>
<dbReference type="GO" id="GO:0051301">
    <property type="term" value="P:cell division"/>
    <property type="evidence" value="ECO:0007669"/>
    <property type="project" value="UniProtKB-KW"/>
</dbReference>
<dbReference type="SUPFAM" id="SSF47954">
    <property type="entry name" value="Cyclin-like"/>
    <property type="match status" value="2"/>
</dbReference>
<dbReference type="PROSITE" id="PS00292">
    <property type="entry name" value="CYCLINS"/>
    <property type="match status" value="1"/>
</dbReference>
<evidence type="ECO:0000313" key="9">
    <source>
        <dbReference type="Proteomes" id="UP000266272"/>
    </source>
</evidence>
<feature type="compositionally biased region" description="Polar residues" evidence="5">
    <location>
        <begin position="74"/>
        <end position="85"/>
    </location>
</feature>
<evidence type="ECO:0000256" key="1">
    <source>
        <dbReference type="ARBA" id="ARBA00022618"/>
    </source>
</evidence>
<feature type="compositionally biased region" description="Low complexity" evidence="5">
    <location>
        <begin position="180"/>
        <end position="192"/>
    </location>
</feature>
<feature type="compositionally biased region" description="Polar residues" evidence="5">
    <location>
        <begin position="145"/>
        <end position="166"/>
    </location>
</feature>
<evidence type="ECO:0000256" key="2">
    <source>
        <dbReference type="ARBA" id="ARBA00023127"/>
    </source>
</evidence>
<feature type="compositionally biased region" description="Polar residues" evidence="5">
    <location>
        <begin position="109"/>
        <end position="118"/>
    </location>
</feature>
<evidence type="ECO:0000259" key="7">
    <source>
        <dbReference type="SMART" id="SM01332"/>
    </source>
</evidence>
<comment type="caution">
    <text evidence="8">The sequence shown here is derived from an EMBL/GenBank/DDBJ whole genome shotgun (WGS) entry which is preliminary data.</text>
</comment>
<reference evidence="8 9" key="1">
    <citation type="journal article" date="2018" name="PLoS Pathog.">
        <title>Evolution of structural diversity of trichothecenes, a family of toxins produced by plant pathogenic and entomopathogenic fungi.</title>
        <authorList>
            <person name="Proctor R.H."/>
            <person name="McCormick S.P."/>
            <person name="Kim H.S."/>
            <person name="Cardoza R.E."/>
            <person name="Stanley A.M."/>
            <person name="Lindo L."/>
            <person name="Kelly A."/>
            <person name="Brown D.W."/>
            <person name="Lee T."/>
            <person name="Vaughan M.M."/>
            <person name="Alexander N.J."/>
            <person name="Busman M."/>
            <person name="Gutierrez S."/>
        </authorList>
    </citation>
    <scope>NUCLEOTIDE SEQUENCE [LARGE SCALE GENOMIC DNA]</scope>
    <source>
        <strain evidence="8 9">IBT 40837</strain>
    </source>
</reference>
<feature type="domain" description="Cyclin C-terminal" evidence="7">
    <location>
        <begin position="498"/>
        <end position="613"/>
    </location>
</feature>
<organism evidence="8 9">
    <name type="scientific">Trichoderma arundinaceum</name>
    <dbReference type="NCBI Taxonomy" id="490622"/>
    <lineage>
        <taxon>Eukaryota</taxon>
        <taxon>Fungi</taxon>
        <taxon>Dikarya</taxon>
        <taxon>Ascomycota</taxon>
        <taxon>Pezizomycotina</taxon>
        <taxon>Sordariomycetes</taxon>
        <taxon>Hypocreomycetidae</taxon>
        <taxon>Hypocreales</taxon>
        <taxon>Hypocreaceae</taxon>
        <taxon>Trichoderma</taxon>
    </lineage>
</organism>
<name>A0A395NC20_TRIAR</name>
<keyword evidence="3" id="KW-0131">Cell cycle</keyword>
<dbReference type="Gene3D" id="1.10.472.10">
    <property type="entry name" value="Cyclin-like"/>
    <property type="match status" value="2"/>
</dbReference>
<dbReference type="Proteomes" id="UP000266272">
    <property type="component" value="Unassembled WGS sequence"/>
</dbReference>
<keyword evidence="9" id="KW-1185">Reference proteome</keyword>
<dbReference type="SMART" id="SM01332">
    <property type="entry name" value="Cyclin_C"/>
    <property type="match status" value="1"/>
</dbReference>
<dbReference type="PANTHER" id="PTHR10177">
    <property type="entry name" value="CYCLINS"/>
    <property type="match status" value="1"/>
</dbReference>
<keyword evidence="1" id="KW-0132">Cell division</keyword>
<dbReference type="InterPro" id="IPR006671">
    <property type="entry name" value="Cyclin_N"/>
</dbReference>
<dbReference type="Pfam" id="PF02984">
    <property type="entry name" value="Cyclin_C"/>
    <property type="match status" value="1"/>
</dbReference>
<feature type="compositionally biased region" description="Polar residues" evidence="5">
    <location>
        <begin position="26"/>
        <end position="36"/>
    </location>
</feature>
<evidence type="ECO:0000256" key="3">
    <source>
        <dbReference type="ARBA" id="ARBA00023306"/>
    </source>
</evidence>
<evidence type="ECO:0000313" key="8">
    <source>
        <dbReference type="EMBL" id="RFU73656.1"/>
    </source>
</evidence>
<dbReference type="CDD" id="cd20568">
    <property type="entry name" value="CYCLIN_CLBs_yeast_rpt1"/>
    <property type="match status" value="1"/>
</dbReference>
<dbReference type="OrthoDB" id="5590282at2759"/>
<dbReference type="Pfam" id="PF00134">
    <property type="entry name" value="Cyclin_N"/>
    <property type="match status" value="1"/>
</dbReference>
<dbReference type="STRING" id="490622.A0A395NC20"/>
<dbReference type="InterPro" id="IPR013763">
    <property type="entry name" value="Cyclin-like_dom"/>
</dbReference>
<evidence type="ECO:0000256" key="4">
    <source>
        <dbReference type="RuleBase" id="RU000383"/>
    </source>
</evidence>
<dbReference type="CDD" id="cd20512">
    <property type="entry name" value="CYCLIN_CLBs_yeast_rpt2"/>
    <property type="match status" value="1"/>
</dbReference>
<evidence type="ECO:0000256" key="5">
    <source>
        <dbReference type="SAM" id="MobiDB-lite"/>
    </source>
</evidence>
<evidence type="ECO:0000259" key="6">
    <source>
        <dbReference type="SMART" id="SM00385"/>
    </source>
</evidence>
<feature type="compositionally biased region" description="Basic and acidic residues" evidence="5">
    <location>
        <begin position="88"/>
        <end position="97"/>
    </location>
</feature>
<accession>A0A395NC20</accession>